<dbReference type="InterPro" id="IPR052337">
    <property type="entry name" value="SAT4-like"/>
</dbReference>
<dbReference type="InterPro" id="IPR049326">
    <property type="entry name" value="Rhodopsin_dom_fungi"/>
</dbReference>
<dbReference type="EMBL" id="KZ613494">
    <property type="protein sequence ID" value="PMD18521.1"/>
    <property type="molecule type" value="Genomic_DNA"/>
</dbReference>
<feature type="transmembrane region" description="Helical" evidence="6">
    <location>
        <begin position="128"/>
        <end position="151"/>
    </location>
</feature>
<evidence type="ECO:0000256" key="2">
    <source>
        <dbReference type="ARBA" id="ARBA00022692"/>
    </source>
</evidence>
<name>A0A2J6PWX8_9HELO</name>
<dbReference type="AlphaFoldDB" id="A0A2J6PWX8"/>
<keyword evidence="4 6" id="KW-0472">Membrane</keyword>
<dbReference type="PANTHER" id="PTHR33048">
    <property type="entry name" value="PTH11-LIKE INTEGRAL MEMBRANE PROTEIN (AFU_ORTHOLOGUE AFUA_5G11245)"/>
    <property type="match status" value="1"/>
</dbReference>
<evidence type="ECO:0000256" key="1">
    <source>
        <dbReference type="ARBA" id="ARBA00004141"/>
    </source>
</evidence>
<feature type="transmembrane region" description="Helical" evidence="6">
    <location>
        <begin position="178"/>
        <end position="202"/>
    </location>
</feature>
<organism evidence="8 9">
    <name type="scientific">Hyaloscypha hepaticicola</name>
    <dbReference type="NCBI Taxonomy" id="2082293"/>
    <lineage>
        <taxon>Eukaryota</taxon>
        <taxon>Fungi</taxon>
        <taxon>Dikarya</taxon>
        <taxon>Ascomycota</taxon>
        <taxon>Pezizomycotina</taxon>
        <taxon>Leotiomycetes</taxon>
        <taxon>Helotiales</taxon>
        <taxon>Hyaloscyphaceae</taxon>
        <taxon>Hyaloscypha</taxon>
    </lineage>
</organism>
<keyword evidence="3 6" id="KW-1133">Transmembrane helix</keyword>
<dbReference type="OrthoDB" id="4682787at2759"/>
<protein>
    <recommendedName>
        <fullName evidence="7">Rhodopsin domain-containing protein</fullName>
    </recommendedName>
</protein>
<keyword evidence="9" id="KW-1185">Reference proteome</keyword>
<dbReference type="PANTHER" id="PTHR33048:SF96">
    <property type="entry name" value="INTEGRAL MEMBRANE PROTEIN"/>
    <property type="match status" value="1"/>
</dbReference>
<feature type="transmembrane region" description="Helical" evidence="6">
    <location>
        <begin position="253"/>
        <end position="273"/>
    </location>
</feature>
<dbReference type="GO" id="GO:0016020">
    <property type="term" value="C:membrane"/>
    <property type="evidence" value="ECO:0007669"/>
    <property type="project" value="UniProtKB-SubCell"/>
</dbReference>
<keyword evidence="2 6" id="KW-0812">Transmembrane</keyword>
<gene>
    <name evidence="8" type="ORF">NA56DRAFT_630368</name>
</gene>
<dbReference type="Pfam" id="PF20684">
    <property type="entry name" value="Fung_rhodopsin"/>
    <property type="match status" value="1"/>
</dbReference>
<evidence type="ECO:0000259" key="7">
    <source>
        <dbReference type="Pfam" id="PF20684"/>
    </source>
</evidence>
<evidence type="ECO:0000313" key="9">
    <source>
        <dbReference type="Proteomes" id="UP000235672"/>
    </source>
</evidence>
<evidence type="ECO:0000256" key="4">
    <source>
        <dbReference type="ARBA" id="ARBA00023136"/>
    </source>
</evidence>
<evidence type="ECO:0000256" key="3">
    <source>
        <dbReference type="ARBA" id="ARBA00022989"/>
    </source>
</evidence>
<evidence type="ECO:0000256" key="6">
    <source>
        <dbReference type="SAM" id="Phobius"/>
    </source>
</evidence>
<dbReference type="Proteomes" id="UP000235672">
    <property type="component" value="Unassembled WGS sequence"/>
</dbReference>
<evidence type="ECO:0000256" key="5">
    <source>
        <dbReference type="ARBA" id="ARBA00038359"/>
    </source>
</evidence>
<evidence type="ECO:0000313" key="8">
    <source>
        <dbReference type="EMBL" id="PMD18521.1"/>
    </source>
</evidence>
<feature type="transmembrane region" description="Helical" evidence="6">
    <location>
        <begin position="95"/>
        <end position="116"/>
    </location>
</feature>
<feature type="transmembrane region" description="Helical" evidence="6">
    <location>
        <begin position="52"/>
        <end position="70"/>
    </location>
</feature>
<sequence length="333" mass="36095">MSTTATTTTKVAASQGPTVIIVPAVFLALEVFFIGLRAVVKAKVSHTFGINDVAMMAAVLTGGSLFALLVEGVKSGIGNHTASASIIDISNALKYIFFLEIIYVILTSVMKASLAASLLQWAKKKSHIYLLYLAIFLDVVICIFVVLYFLLECKPISHKWDFMNPANTGTCLPSNGEILVGFALCSVTISIDMLFLFIPFFMLKGRGVDSRLKLYIYGIFGLGVLASVANFIRLAALVKLKNSDDPLFDAAPVFLWSALEVSIGISVAGIIELRPLMKKLGVKGFEDNFDMVDEDMQPIKLQTMDKSSIGFPIQVEEVGFARGPSVRGGAPKY</sequence>
<feature type="transmembrane region" description="Helical" evidence="6">
    <location>
        <begin position="214"/>
        <end position="233"/>
    </location>
</feature>
<reference evidence="8" key="1">
    <citation type="submission" date="2016-05" db="EMBL/GenBank/DDBJ databases">
        <title>A degradative enzymes factory behind the ericoid mycorrhizal symbiosis.</title>
        <authorList>
            <consortium name="DOE Joint Genome Institute"/>
            <person name="Martino E."/>
            <person name="Morin E."/>
            <person name="Grelet G."/>
            <person name="Kuo A."/>
            <person name="Kohler A."/>
            <person name="Daghino S."/>
            <person name="Barry K."/>
            <person name="Choi C."/>
            <person name="Cichocki N."/>
            <person name="Clum A."/>
            <person name="Copeland A."/>
            <person name="Hainaut M."/>
            <person name="Haridas S."/>
            <person name="Labutti K."/>
            <person name="Lindquist E."/>
            <person name="Lipzen A."/>
            <person name="Khouja H.-R."/>
            <person name="Murat C."/>
            <person name="Ohm R."/>
            <person name="Olson A."/>
            <person name="Spatafora J."/>
            <person name="Veneault-Fourrey C."/>
            <person name="Henrissat B."/>
            <person name="Grigoriev I."/>
            <person name="Martin F."/>
            <person name="Perotto S."/>
        </authorList>
    </citation>
    <scope>NUCLEOTIDE SEQUENCE [LARGE SCALE GENOMIC DNA]</scope>
    <source>
        <strain evidence="8">UAMH 7357</strain>
    </source>
</reference>
<feature type="transmembrane region" description="Helical" evidence="6">
    <location>
        <begin position="20"/>
        <end position="40"/>
    </location>
</feature>
<proteinExistence type="inferred from homology"/>
<comment type="similarity">
    <text evidence="5">Belongs to the SAT4 family.</text>
</comment>
<comment type="subcellular location">
    <subcellularLocation>
        <location evidence="1">Membrane</location>
        <topology evidence="1">Multi-pass membrane protein</topology>
    </subcellularLocation>
</comment>
<feature type="domain" description="Rhodopsin" evidence="7">
    <location>
        <begin position="36"/>
        <end position="279"/>
    </location>
</feature>
<accession>A0A2J6PWX8</accession>